<feature type="compositionally biased region" description="Basic residues" evidence="5">
    <location>
        <begin position="218"/>
        <end position="244"/>
    </location>
</feature>
<dbReference type="HAMAP" id="MF_02071">
    <property type="entry name" value="RlpA"/>
    <property type="match status" value="1"/>
</dbReference>
<comment type="similarity">
    <text evidence="3 4">Belongs to the RlpA family.</text>
</comment>
<dbReference type="CDD" id="cd22268">
    <property type="entry name" value="DPBB_RlpA-like"/>
    <property type="match status" value="1"/>
</dbReference>
<sequence>MHRNGSSRPKASHSARQKRSTLHAFALLGMLGVGVCGSARAEDPAAPVWHDTGSTVHTAWAASVRAALAARMTHAFKTGHNALAWSEKGIASWYGRKLRGHLTSSGARLNPDALTAAHPTLPLGSKVLVTSQDTGKSVIVTINDRGPYNHRIIDLSHAAAARIGMLGAGIAHVKLAPLPEGTETATPVEVAEAGPDDTSDQAVSAAALGAQSAAPAHRDRRPSHAAPRHVTHHHAVKSPPHRRR</sequence>
<reference evidence="8" key="1">
    <citation type="journal article" date="2014" name="FEMS Microbiol. Lett.">
        <title>Draft Genomic DNA Sequence of the Facultatively Methylotrophic Bacterium Acidomonas methanolica type strain MB58.</title>
        <authorList>
            <person name="Higashiura N."/>
            <person name="Hadano H."/>
            <person name="Hirakawa H."/>
            <person name="Matsutani M."/>
            <person name="Takabe S."/>
            <person name="Matsushita K."/>
            <person name="Azuma Y."/>
        </authorList>
    </citation>
    <scope>NUCLEOTIDE SEQUENCE [LARGE SCALE GENOMIC DNA]</scope>
    <source>
        <strain evidence="8">MB58</strain>
    </source>
</reference>
<dbReference type="InterPro" id="IPR009009">
    <property type="entry name" value="RlpA-like_DPBB"/>
</dbReference>
<evidence type="ECO:0000259" key="6">
    <source>
        <dbReference type="Pfam" id="PF03330"/>
    </source>
</evidence>
<evidence type="ECO:0000313" key="8">
    <source>
        <dbReference type="Proteomes" id="UP000019760"/>
    </source>
</evidence>
<name>A0A023D199_ACIMT</name>
<feature type="region of interest" description="Disordered" evidence="5">
    <location>
        <begin position="191"/>
        <end position="244"/>
    </location>
</feature>
<accession>A0A023D199</accession>
<feature type="domain" description="RlpA-like protein double-psi beta-barrel" evidence="6">
    <location>
        <begin position="87"/>
        <end position="174"/>
    </location>
</feature>
<keyword evidence="2 3" id="KW-0961">Cell wall biogenesis/degradation</keyword>
<comment type="function">
    <text evidence="3">Lytic transglycosylase with a strong preference for naked glycan strands that lack stem peptides.</text>
</comment>
<evidence type="ECO:0000256" key="4">
    <source>
        <dbReference type="RuleBase" id="RU003495"/>
    </source>
</evidence>
<dbReference type="GO" id="GO:0071555">
    <property type="term" value="P:cell wall organization"/>
    <property type="evidence" value="ECO:0007669"/>
    <property type="project" value="UniProtKB-KW"/>
</dbReference>
<reference evidence="7 8" key="2">
    <citation type="journal article" date="2014" name="FEMS Microbiol. Lett.">
        <title>Draft genomic DNA sequence of the facultatively methylotrophic bacterium Acidomonas methanolica type strain MB58.</title>
        <authorList>
            <person name="Higashiura N."/>
            <person name="Hadano H."/>
            <person name="Hirakawa H."/>
            <person name="Matsutani M."/>
            <person name="Takabe S."/>
            <person name="Matsushita K."/>
            <person name="Azuma Y."/>
        </authorList>
    </citation>
    <scope>NUCLEOTIDE SEQUENCE [LARGE SCALE GENOMIC DNA]</scope>
    <source>
        <strain evidence="7 8">MB58</strain>
    </source>
</reference>
<dbReference type="GO" id="GO:0000270">
    <property type="term" value="P:peptidoglycan metabolic process"/>
    <property type="evidence" value="ECO:0007669"/>
    <property type="project" value="UniProtKB-UniRule"/>
</dbReference>
<dbReference type="SUPFAM" id="SSF50685">
    <property type="entry name" value="Barwin-like endoglucanases"/>
    <property type="match status" value="1"/>
</dbReference>
<feature type="compositionally biased region" description="Low complexity" evidence="5">
    <location>
        <begin position="202"/>
        <end position="215"/>
    </location>
</feature>
<dbReference type="PANTHER" id="PTHR34183">
    <property type="entry name" value="ENDOLYTIC PEPTIDOGLYCAN TRANSGLYCOSYLASE RLPA"/>
    <property type="match status" value="1"/>
</dbReference>
<dbReference type="RefSeq" id="WP_239641526.1">
    <property type="nucleotide sequence ID" value="NZ_BAND01000011.1"/>
</dbReference>
<dbReference type="InterPro" id="IPR034718">
    <property type="entry name" value="RlpA"/>
</dbReference>
<dbReference type="PANTHER" id="PTHR34183:SF1">
    <property type="entry name" value="ENDOLYTIC PEPTIDOGLYCAN TRANSGLYCOSYLASE RLPA"/>
    <property type="match status" value="1"/>
</dbReference>
<dbReference type="Proteomes" id="UP000019760">
    <property type="component" value="Unassembled WGS sequence"/>
</dbReference>
<keyword evidence="7" id="KW-0449">Lipoprotein</keyword>
<evidence type="ECO:0000256" key="1">
    <source>
        <dbReference type="ARBA" id="ARBA00023239"/>
    </source>
</evidence>
<dbReference type="Pfam" id="PF03330">
    <property type="entry name" value="DPBB_1"/>
    <property type="match status" value="1"/>
</dbReference>
<dbReference type="EMBL" id="BAND01000011">
    <property type="protein sequence ID" value="GAJ27933.1"/>
    <property type="molecule type" value="Genomic_DNA"/>
</dbReference>
<proteinExistence type="inferred from homology"/>
<evidence type="ECO:0000256" key="5">
    <source>
        <dbReference type="SAM" id="MobiDB-lite"/>
    </source>
</evidence>
<dbReference type="Gene3D" id="2.40.40.10">
    <property type="entry name" value="RlpA-like domain"/>
    <property type="match status" value="1"/>
</dbReference>
<comment type="caution">
    <text evidence="7">The sequence shown here is derived from an EMBL/GenBank/DDBJ whole genome shotgun (WGS) entry which is preliminary data.</text>
</comment>
<evidence type="ECO:0000256" key="3">
    <source>
        <dbReference type="HAMAP-Rule" id="MF_02071"/>
    </source>
</evidence>
<organism evidence="7 8">
    <name type="scientific">Acidomonas methanolica NBRC 104435</name>
    <dbReference type="NCBI Taxonomy" id="1231351"/>
    <lineage>
        <taxon>Bacteria</taxon>
        <taxon>Pseudomonadati</taxon>
        <taxon>Pseudomonadota</taxon>
        <taxon>Alphaproteobacteria</taxon>
        <taxon>Acetobacterales</taxon>
        <taxon>Acetobacteraceae</taxon>
        <taxon>Acidomonas</taxon>
    </lineage>
</organism>
<dbReference type="NCBIfam" id="TIGR00413">
    <property type="entry name" value="rlpA"/>
    <property type="match status" value="1"/>
</dbReference>
<dbReference type="GO" id="GO:0008932">
    <property type="term" value="F:lytic endotransglycosylase activity"/>
    <property type="evidence" value="ECO:0007669"/>
    <property type="project" value="UniProtKB-UniRule"/>
</dbReference>
<keyword evidence="1 3" id="KW-0456">Lyase</keyword>
<dbReference type="InterPro" id="IPR036908">
    <property type="entry name" value="RlpA-like_sf"/>
</dbReference>
<protein>
    <recommendedName>
        <fullName evidence="3">Endolytic peptidoglycan transglycosylase RlpA</fullName>
        <ecNumber evidence="3">4.2.2.-</ecNumber>
    </recommendedName>
</protein>
<dbReference type="AlphaFoldDB" id="A0A023D199"/>
<evidence type="ECO:0000256" key="2">
    <source>
        <dbReference type="ARBA" id="ARBA00023316"/>
    </source>
</evidence>
<dbReference type="EC" id="4.2.2.-" evidence="3"/>
<dbReference type="InterPro" id="IPR012997">
    <property type="entry name" value="RplA"/>
</dbReference>
<gene>
    <name evidence="3" type="primary">rlpA</name>
    <name evidence="7" type="ORF">Amme_011_033</name>
</gene>
<evidence type="ECO:0000313" key="7">
    <source>
        <dbReference type="EMBL" id="GAJ27933.1"/>
    </source>
</evidence>
<keyword evidence="8" id="KW-1185">Reference proteome</keyword>